<reference evidence="2 3" key="1">
    <citation type="submission" date="2014-06" db="EMBL/GenBank/DDBJ databases">
        <title>Evolutionary Origins and Diversification of the Mycorrhizal Mutualists.</title>
        <authorList>
            <consortium name="DOE Joint Genome Institute"/>
            <consortium name="Mycorrhizal Genomics Consortium"/>
            <person name="Kohler A."/>
            <person name="Kuo A."/>
            <person name="Nagy L.G."/>
            <person name="Floudas D."/>
            <person name="Copeland A."/>
            <person name="Barry K.W."/>
            <person name="Cichocki N."/>
            <person name="Veneault-Fourrey C."/>
            <person name="LaButti K."/>
            <person name="Lindquist E.A."/>
            <person name="Lipzen A."/>
            <person name="Lundell T."/>
            <person name="Morin E."/>
            <person name="Murat C."/>
            <person name="Riley R."/>
            <person name="Ohm R."/>
            <person name="Sun H."/>
            <person name="Tunlid A."/>
            <person name="Henrissat B."/>
            <person name="Grigoriev I.V."/>
            <person name="Hibbett D.S."/>
            <person name="Martin F."/>
        </authorList>
    </citation>
    <scope>NUCLEOTIDE SEQUENCE [LARGE SCALE GENOMIC DNA]</scope>
    <source>
        <strain evidence="2 3">SS14</strain>
    </source>
</reference>
<organism evidence="2 3">
    <name type="scientific">Sphaerobolus stellatus (strain SS14)</name>
    <dbReference type="NCBI Taxonomy" id="990650"/>
    <lineage>
        <taxon>Eukaryota</taxon>
        <taxon>Fungi</taxon>
        <taxon>Dikarya</taxon>
        <taxon>Basidiomycota</taxon>
        <taxon>Agaricomycotina</taxon>
        <taxon>Agaricomycetes</taxon>
        <taxon>Phallomycetidae</taxon>
        <taxon>Geastrales</taxon>
        <taxon>Sphaerobolaceae</taxon>
        <taxon>Sphaerobolus</taxon>
    </lineage>
</organism>
<dbReference type="InterPro" id="IPR011333">
    <property type="entry name" value="SKP1/BTB/POZ_sf"/>
</dbReference>
<dbReference type="OrthoDB" id="3223751at2759"/>
<feature type="non-terminal residue" evidence="2">
    <location>
        <position position="184"/>
    </location>
</feature>
<gene>
    <name evidence="2" type="ORF">M422DRAFT_35979</name>
</gene>
<dbReference type="InterPro" id="IPR000210">
    <property type="entry name" value="BTB/POZ_dom"/>
</dbReference>
<dbReference type="HOGENOM" id="CLU_1471671_0_0_1"/>
<sequence>IADTTVSISTQETPKLQLPKARFPPRHPLYYFKDGVVFLVENRRLFKVSRIMFEVESKVFRDLFSLPTSEDDPSSLTEGINDDKPIRLEQVSSADFQCLVEYLYPLTTQYSNFSNDWGYKKWMALLRVSTKFLMDNISTKAIKILDEQKQFPSSLEKFNMVIIMRPEPLNEEEATSGNLVKTGA</sequence>
<keyword evidence="3" id="KW-1185">Reference proteome</keyword>
<dbReference type="AlphaFoldDB" id="A0A0C9USI9"/>
<evidence type="ECO:0000259" key="1">
    <source>
        <dbReference type="PROSITE" id="PS50097"/>
    </source>
</evidence>
<evidence type="ECO:0000313" key="3">
    <source>
        <dbReference type="Proteomes" id="UP000054279"/>
    </source>
</evidence>
<dbReference type="Proteomes" id="UP000054279">
    <property type="component" value="Unassembled WGS sequence"/>
</dbReference>
<accession>A0A0C9USI9</accession>
<feature type="domain" description="BTB" evidence="1">
    <location>
        <begin position="34"/>
        <end position="112"/>
    </location>
</feature>
<dbReference type="SUPFAM" id="SSF54695">
    <property type="entry name" value="POZ domain"/>
    <property type="match status" value="1"/>
</dbReference>
<protein>
    <recommendedName>
        <fullName evidence="1">BTB domain-containing protein</fullName>
    </recommendedName>
</protein>
<proteinExistence type="predicted"/>
<dbReference type="CDD" id="cd18186">
    <property type="entry name" value="BTB_POZ_ZBTB_KLHL-like"/>
    <property type="match status" value="1"/>
</dbReference>
<name>A0A0C9USI9_SPHS4</name>
<dbReference type="Pfam" id="PF00651">
    <property type="entry name" value="BTB"/>
    <property type="match status" value="1"/>
</dbReference>
<dbReference type="PROSITE" id="PS50097">
    <property type="entry name" value="BTB"/>
    <property type="match status" value="1"/>
</dbReference>
<dbReference type="EMBL" id="KN837231">
    <property type="protein sequence ID" value="KIJ32187.1"/>
    <property type="molecule type" value="Genomic_DNA"/>
</dbReference>
<evidence type="ECO:0000313" key="2">
    <source>
        <dbReference type="EMBL" id="KIJ32187.1"/>
    </source>
</evidence>
<dbReference type="Gene3D" id="3.30.710.10">
    <property type="entry name" value="Potassium Channel Kv1.1, Chain A"/>
    <property type="match status" value="1"/>
</dbReference>